<evidence type="ECO:0000256" key="10">
    <source>
        <dbReference type="RuleBase" id="RU363110"/>
    </source>
</evidence>
<keyword evidence="5 10" id="KW-0808">Transferase</keyword>
<feature type="transmembrane region" description="Helical" evidence="10">
    <location>
        <begin position="236"/>
        <end position="256"/>
    </location>
</feature>
<dbReference type="GO" id="GO:0042281">
    <property type="term" value="F:dolichyl pyrophosphate Man9GlcNAc2 alpha-1,3-glucosyltransferase activity"/>
    <property type="evidence" value="ECO:0007669"/>
    <property type="project" value="EnsemblFungi"/>
</dbReference>
<dbReference type="GO" id="GO:0005789">
    <property type="term" value="C:endoplasmic reticulum membrane"/>
    <property type="evidence" value="ECO:0007669"/>
    <property type="project" value="UniProtKB-SubCell"/>
</dbReference>
<reference evidence="12" key="1">
    <citation type="journal article" date="2016" name="Nat. Commun.">
        <title>Genome analysis of three Pneumocystis species reveals adaptation mechanisms to life exclusively in mammalian hosts.</title>
        <authorList>
            <person name="Ma L."/>
            <person name="Chen Z."/>
            <person name="Huang D.W."/>
            <person name="Kutty G."/>
            <person name="Ishihara M."/>
            <person name="Wang H."/>
            <person name="Abouelleil A."/>
            <person name="Bishop L."/>
            <person name="Davey E."/>
            <person name="Deng R."/>
            <person name="Deng X."/>
            <person name="Fan L."/>
            <person name="Fantoni G."/>
            <person name="Fitzgerald M."/>
            <person name="Gogineni E."/>
            <person name="Goldberg J.M."/>
            <person name="Handley G."/>
            <person name="Hu X."/>
            <person name="Huber C."/>
            <person name="Jiao X."/>
            <person name="Jones K."/>
            <person name="Levin J.Z."/>
            <person name="Liu Y."/>
            <person name="Macdonald P."/>
            <person name="Melnikov A."/>
            <person name="Raley C."/>
            <person name="Sassi M."/>
            <person name="Sherman B.T."/>
            <person name="Song X."/>
            <person name="Sykes S."/>
            <person name="Tran B."/>
            <person name="Walsh L."/>
            <person name="Xia Y."/>
            <person name="Yang J."/>
            <person name="Young S."/>
            <person name="Zeng Q."/>
            <person name="Zheng X."/>
            <person name="Stephens R."/>
            <person name="Nusbaum C."/>
            <person name="Birren B.W."/>
            <person name="Azadi P."/>
            <person name="Lempicki R.A."/>
            <person name="Cuomo C.A."/>
            <person name="Kovacs J.A."/>
        </authorList>
    </citation>
    <scope>NUCLEOTIDE SEQUENCE [LARGE SCALE GENOMIC DNA]</scope>
    <source>
        <strain evidence="12">B123</strain>
    </source>
</reference>
<keyword evidence="7 10" id="KW-0256">Endoplasmic reticulum</keyword>
<feature type="transmembrane region" description="Helical" evidence="10">
    <location>
        <begin position="340"/>
        <end position="355"/>
    </location>
</feature>
<feature type="transmembrane region" description="Helical" evidence="10">
    <location>
        <begin position="115"/>
        <end position="137"/>
    </location>
</feature>
<dbReference type="OMA" id="RVYMRAT"/>
<feature type="transmembrane region" description="Helical" evidence="10">
    <location>
        <begin position="385"/>
        <end position="405"/>
    </location>
</feature>
<feature type="transmembrane region" description="Helical" evidence="10">
    <location>
        <begin position="315"/>
        <end position="334"/>
    </location>
</feature>
<dbReference type="OrthoDB" id="5589195at2759"/>
<evidence type="ECO:0000256" key="6">
    <source>
        <dbReference type="ARBA" id="ARBA00022692"/>
    </source>
</evidence>
<evidence type="ECO:0000256" key="4">
    <source>
        <dbReference type="ARBA" id="ARBA00022676"/>
    </source>
</evidence>
<dbReference type="UniPathway" id="UPA00378"/>
<evidence type="ECO:0000256" key="5">
    <source>
        <dbReference type="ARBA" id="ARBA00022679"/>
    </source>
</evidence>
<dbReference type="PANTHER" id="PTHR12413:SF1">
    <property type="entry name" value="DOLICHYL PYROPHOSPHATE MAN9GLCNAC2 ALPHA-1,3-GLUCOSYLTRANSFERASE"/>
    <property type="match status" value="1"/>
</dbReference>
<keyword evidence="8 10" id="KW-1133">Transmembrane helix</keyword>
<feature type="transmembrane region" description="Helical" evidence="10">
    <location>
        <begin position="149"/>
        <end position="167"/>
    </location>
</feature>
<dbReference type="GO" id="GO:0009060">
    <property type="term" value="P:aerobic respiration"/>
    <property type="evidence" value="ECO:0007669"/>
    <property type="project" value="EnsemblFungi"/>
</dbReference>
<evidence type="ECO:0000256" key="9">
    <source>
        <dbReference type="ARBA" id="ARBA00023136"/>
    </source>
</evidence>
<dbReference type="GeneID" id="19893820"/>
<sequence>MDHKKTLKKYDTQTNIKKESNDVWEPICWMIYVVKWRGNSGGKYGDFEAQRHWMEITLHLPIKEWYFYDLQWWGLDYPPLSAYLSYIYGKIGNLIEPSWFALDTSRGLQIQDLKFYMRMTVIVSDFIIYFPAVIRFSRYWKRLEKGNALNTYSSIALILLQPALILIDHGHFQYNNVMLGLVLLSLCYFINDRYILGSIFFVCSICFKQMSLYYSPLIFFYLLGLCTKPQFNIRRFIYISITTVSTFAIIFFPFYIYSGYNGVLQCIYRIFPFERGLWEDKVANVWCVLNIFINSIATLISILPPCLIIFLKPRVCLLPWGLTCSAFGFFLFSYQVHEKSILLPLMPATILLLIPNKNMKAWIGWINIIATFSMWPLLKKDGLELQYAVLQIYWLWLGGFMFFPLNKFEKFIHKTSYAFLIIIHILDAFITPPLHLPDLWILLNMKLSFICFGIFWLWSFWKLWLKSGICMSIKTKQK</sequence>
<dbReference type="VEuPathDB" id="FungiDB:PNEG_00122"/>
<dbReference type="eggNOG" id="KOG2575">
    <property type="taxonomic scope" value="Eukaryota"/>
</dbReference>
<evidence type="ECO:0000256" key="3">
    <source>
        <dbReference type="ARBA" id="ARBA00008715"/>
    </source>
</evidence>
<evidence type="ECO:0000256" key="8">
    <source>
        <dbReference type="ARBA" id="ARBA00022989"/>
    </source>
</evidence>
<comment type="pathway">
    <text evidence="2 10">Protein modification; protein glycosylation.</text>
</comment>
<comment type="caution">
    <text evidence="11">The sequence shown here is derived from an EMBL/GenBank/DDBJ whole genome shotgun (WGS) entry which is preliminary data.</text>
</comment>
<evidence type="ECO:0000256" key="7">
    <source>
        <dbReference type="ARBA" id="ARBA00022824"/>
    </source>
</evidence>
<proteinExistence type="inferred from homology"/>
<accession>M7NWZ7</accession>
<organism evidence="11 12">
    <name type="scientific">Pneumocystis murina (strain B123)</name>
    <name type="common">Mouse pneumocystis pneumonia agent</name>
    <name type="synonym">Pneumocystis carinii f. sp. muris</name>
    <dbReference type="NCBI Taxonomy" id="1069680"/>
    <lineage>
        <taxon>Eukaryota</taxon>
        <taxon>Fungi</taxon>
        <taxon>Dikarya</taxon>
        <taxon>Ascomycota</taxon>
        <taxon>Taphrinomycotina</taxon>
        <taxon>Pneumocystomycetes</taxon>
        <taxon>Pneumocystaceae</taxon>
        <taxon>Pneumocystis</taxon>
    </lineage>
</organism>
<dbReference type="Proteomes" id="UP000011958">
    <property type="component" value="Unassembled WGS sequence"/>
</dbReference>
<dbReference type="InterPro" id="IPR004856">
    <property type="entry name" value="Glyco_trans_ALG6/ALG8"/>
</dbReference>
<dbReference type="AlphaFoldDB" id="M7NWZ7"/>
<feature type="transmembrane region" description="Helical" evidence="10">
    <location>
        <begin position="417"/>
        <end position="435"/>
    </location>
</feature>
<keyword evidence="4 10" id="KW-0328">Glycosyltransferase</keyword>
<evidence type="ECO:0000256" key="2">
    <source>
        <dbReference type="ARBA" id="ARBA00004922"/>
    </source>
</evidence>
<dbReference type="EC" id="2.4.1.-" evidence="10"/>
<keyword evidence="12" id="KW-1185">Reference proteome</keyword>
<dbReference type="Pfam" id="PF03155">
    <property type="entry name" value="Alg6_Alg8"/>
    <property type="match status" value="2"/>
</dbReference>
<dbReference type="EMBL" id="AFWA02000005">
    <property type="protein sequence ID" value="EMR11686.1"/>
    <property type="molecule type" value="Genomic_DNA"/>
</dbReference>
<feature type="transmembrane region" description="Helical" evidence="10">
    <location>
        <begin position="283"/>
        <end position="303"/>
    </location>
</feature>
<gene>
    <name evidence="11" type="ORF">PNEG_00122</name>
</gene>
<comment type="subcellular location">
    <subcellularLocation>
        <location evidence="1 10">Endoplasmic reticulum membrane</location>
        <topology evidence="1 10">Multi-pass membrane protein</topology>
    </subcellularLocation>
</comment>
<keyword evidence="6 10" id="KW-0812">Transmembrane</keyword>
<feature type="transmembrane region" description="Helical" evidence="10">
    <location>
        <begin position="174"/>
        <end position="191"/>
    </location>
</feature>
<dbReference type="HOGENOM" id="CLU_008110_2_1_1"/>
<feature type="transmembrane region" description="Helical" evidence="10">
    <location>
        <begin position="447"/>
        <end position="465"/>
    </location>
</feature>
<dbReference type="RefSeq" id="XP_007871981.1">
    <property type="nucleotide sequence ID" value="XM_007873790.1"/>
</dbReference>
<dbReference type="PANTHER" id="PTHR12413">
    <property type="entry name" value="DOLICHYL GLYCOSYLTRANSFERASE"/>
    <property type="match status" value="1"/>
</dbReference>
<evidence type="ECO:0000313" key="11">
    <source>
        <dbReference type="EMBL" id="EMR11686.1"/>
    </source>
</evidence>
<dbReference type="STRING" id="1069680.M7NWZ7"/>
<comment type="similarity">
    <text evidence="3 10">Belongs to the ALG6/ALG8 glucosyltransferase family.</text>
</comment>
<dbReference type="GO" id="GO:0018279">
    <property type="term" value="P:protein N-linked glycosylation via asparagine"/>
    <property type="evidence" value="ECO:0007669"/>
    <property type="project" value="EnsemblFungi"/>
</dbReference>
<feature type="transmembrane region" description="Helical" evidence="10">
    <location>
        <begin position="197"/>
        <end position="224"/>
    </location>
</feature>
<keyword evidence="9 10" id="KW-0472">Membrane</keyword>
<name>M7NWZ7_PNEMU</name>
<protein>
    <recommendedName>
        <fullName evidence="10">Alpha-1,3-glucosyltransferase</fullName>
        <ecNumber evidence="10">2.4.1.-</ecNumber>
    </recommendedName>
</protein>
<feature type="transmembrane region" description="Helical" evidence="10">
    <location>
        <begin position="362"/>
        <end position="379"/>
    </location>
</feature>
<evidence type="ECO:0000256" key="1">
    <source>
        <dbReference type="ARBA" id="ARBA00004477"/>
    </source>
</evidence>
<evidence type="ECO:0000313" key="12">
    <source>
        <dbReference type="Proteomes" id="UP000011958"/>
    </source>
</evidence>